<evidence type="ECO:0000313" key="1">
    <source>
        <dbReference type="EMBL" id="ABW31772.1"/>
    </source>
</evidence>
<dbReference type="AlphaFoldDB" id="A8ZM03"/>
<sequence>MKRFKAQFPIQLVSTVIGLSSLLASLPVAARTPSSVINFDGVDT</sequence>
<geneLocation type="plasmid" evidence="1 2">
    <name>pREB2</name>
</geneLocation>
<name>A8ZM03_ACAM1</name>
<protein>
    <submittedName>
        <fullName evidence="1">Uncharacterized protein</fullName>
    </submittedName>
</protein>
<gene>
    <name evidence="1" type="ordered locus">AM1_B0046</name>
</gene>
<evidence type="ECO:0000313" key="2">
    <source>
        <dbReference type="Proteomes" id="UP000000268"/>
    </source>
</evidence>
<reference evidence="1 2" key="1">
    <citation type="journal article" date="2008" name="Proc. Natl. Acad. Sci. U.S.A.">
        <title>Niche adaptation and genome expansion in the chlorophyll d-producing cyanobacterium Acaryochloris marina.</title>
        <authorList>
            <person name="Swingley W.D."/>
            <person name="Chen M."/>
            <person name="Cheung P.C."/>
            <person name="Conrad A.L."/>
            <person name="Dejesa L.C."/>
            <person name="Hao J."/>
            <person name="Honchak B.M."/>
            <person name="Karbach L.E."/>
            <person name="Kurdoglu A."/>
            <person name="Lahiri S."/>
            <person name="Mastrian S.D."/>
            <person name="Miyashita H."/>
            <person name="Page L."/>
            <person name="Ramakrishna P."/>
            <person name="Satoh S."/>
            <person name="Sattley W.M."/>
            <person name="Shimada Y."/>
            <person name="Taylor H.L."/>
            <person name="Tomo T."/>
            <person name="Tsuchiya T."/>
            <person name="Wang Z.T."/>
            <person name="Raymond J."/>
            <person name="Mimuro M."/>
            <person name="Blankenship R.E."/>
            <person name="Touchman J.W."/>
        </authorList>
    </citation>
    <scope>NUCLEOTIDE SEQUENCE [LARGE SCALE GENOMIC DNA]</scope>
    <source>
        <strain evidence="2">MBIC 11017</strain>
        <plasmid evidence="2">Plasmid pREB2</plasmid>
    </source>
</reference>
<dbReference type="KEGG" id="amr:AM1_B0046"/>
<accession>A8ZM03</accession>
<keyword evidence="1" id="KW-0614">Plasmid</keyword>
<organism evidence="1 2">
    <name type="scientific">Acaryochloris marina (strain MBIC 11017)</name>
    <dbReference type="NCBI Taxonomy" id="329726"/>
    <lineage>
        <taxon>Bacteria</taxon>
        <taxon>Bacillati</taxon>
        <taxon>Cyanobacteriota</taxon>
        <taxon>Cyanophyceae</taxon>
        <taxon>Acaryochloridales</taxon>
        <taxon>Acaryochloridaceae</taxon>
        <taxon>Acaryochloris</taxon>
    </lineage>
</organism>
<dbReference type="EMBL" id="CP000839">
    <property type="protein sequence ID" value="ABW31772.1"/>
    <property type="molecule type" value="Genomic_DNA"/>
</dbReference>
<keyword evidence="2" id="KW-1185">Reference proteome</keyword>
<dbReference type="HOGENOM" id="CLU_3211000_0_0_3"/>
<proteinExistence type="predicted"/>
<dbReference type="Proteomes" id="UP000000268">
    <property type="component" value="Plasmid pREB2"/>
</dbReference>